<organism evidence="6 7">
    <name type="scientific">Phytophthora infestans (strain T30-4)</name>
    <name type="common">Potato late blight agent</name>
    <dbReference type="NCBI Taxonomy" id="403677"/>
    <lineage>
        <taxon>Eukaryota</taxon>
        <taxon>Sar</taxon>
        <taxon>Stramenopiles</taxon>
        <taxon>Oomycota</taxon>
        <taxon>Peronosporomycetes</taxon>
        <taxon>Peronosporales</taxon>
        <taxon>Peronosporaceae</taxon>
        <taxon>Phytophthora</taxon>
    </lineage>
</organism>
<accession>D0RM12</accession>
<comment type="subcellular location">
    <subcellularLocation>
        <location evidence="1">Secreted</location>
    </subcellularLocation>
</comment>
<evidence type="ECO:0000313" key="7">
    <source>
        <dbReference type="Proteomes" id="UP000006643"/>
    </source>
</evidence>
<dbReference type="InterPro" id="IPR008701">
    <property type="entry name" value="NPP1"/>
</dbReference>
<evidence type="ECO:0000256" key="5">
    <source>
        <dbReference type="SAM" id="SignalP"/>
    </source>
</evidence>
<keyword evidence="4" id="KW-0843">Virulence</keyword>
<dbReference type="GeneID" id="9468432"/>
<keyword evidence="3" id="KW-0964">Secreted</keyword>
<proteinExistence type="inferred from homology"/>
<evidence type="ECO:0000256" key="4">
    <source>
        <dbReference type="ARBA" id="ARBA00023026"/>
    </source>
</evidence>
<reference evidence="7" key="1">
    <citation type="journal article" date="2009" name="Nature">
        <title>Genome sequence and analysis of the Irish potato famine pathogen Phytophthora infestans.</title>
        <authorList>
            <consortium name="The Broad Institute Genome Sequencing Platform"/>
            <person name="Haas B.J."/>
            <person name="Kamoun S."/>
            <person name="Zody M.C."/>
            <person name="Jiang R.H."/>
            <person name="Handsaker R.E."/>
            <person name="Cano L.M."/>
            <person name="Grabherr M."/>
            <person name="Kodira C.D."/>
            <person name="Raffaele S."/>
            <person name="Torto-Alalibo T."/>
            <person name="Bozkurt T.O."/>
            <person name="Ah-Fong A.M."/>
            <person name="Alvarado L."/>
            <person name="Anderson V.L."/>
            <person name="Armstrong M.R."/>
            <person name="Avrova A."/>
            <person name="Baxter L."/>
            <person name="Beynon J."/>
            <person name="Boevink P.C."/>
            <person name="Bollmann S.R."/>
            <person name="Bos J.I."/>
            <person name="Bulone V."/>
            <person name="Cai G."/>
            <person name="Cakir C."/>
            <person name="Carrington J.C."/>
            <person name="Chawner M."/>
            <person name="Conti L."/>
            <person name="Costanzo S."/>
            <person name="Ewan R."/>
            <person name="Fahlgren N."/>
            <person name="Fischbach M.A."/>
            <person name="Fugelstad J."/>
            <person name="Gilroy E.M."/>
            <person name="Gnerre S."/>
            <person name="Green P.J."/>
            <person name="Grenville-Briggs L.J."/>
            <person name="Griffith J."/>
            <person name="Grunwald N.J."/>
            <person name="Horn K."/>
            <person name="Horner N.R."/>
            <person name="Hu C.H."/>
            <person name="Huitema E."/>
            <person name="Jeong D.H."/>
            <person name="Jones A.M."/>
            <person name="Jones J.D."/>
            <person name="Jones R.W."/>
            <person name="Karlsson E.K."/>
            <person name="Kunjeti S.G."/>
            <person name="Lamour K."/>
            <person name="Liu Z."/>
            <person name="Ma L."/>
            <person name="Maclean D."/>
            <person name="Chibucos M.C."/>
            <person name="McDonald H."/>
            <person name="McWalters J."/>
            <person name="Meijer H.J."/>
            <person name="Morgan W."/>
            <person name="Morris P.F."/>
            <person name="Munro C.A."/>
            <person name="O'Neill K."/>
            <person name="Ospina-Giraldo M."/>
            <person name="Pinzon A."/>
            <person name="Pritchard L."/>
            <person name="Ramsahoye B."/>
            <person name="Ren Q."/>
            <person name="Restrepo S."/>
            <person name="Roy S."/>
            <person name="Sadanandom A."/>
            <person name="Savidor A."/>
            <person name="Schornack S."/>
            <person name="Schwartz D.C."/>
            <person name="Schumann U.D."/>
            <person name="Schwessinger B."/>
            <person name="Seyer L."/>
            <person name="Sharpe T."/>
            <person name="Silvar C."/>
            <person name="Song J."/>
            <person name="Studholme D.J."/>
            <person name="Sykes S."/>
            <person name="Thines M."/>
            <person name="van de Vondervoort P.J."/>
            <person name="Phuntumart V."/>
            <person name="Wawra S."/>
            <person name="Weide R."/>
            <person name="Win J."/>
            <person name="Young C."/>
            <person name="Zhou S."/>
            <person name="Fry W."/>
            <person name="Meyers B.C."/>
            <person name="van West P."/>
            <person name="Ristaino J."/>
            <person name="Govers F."/>
            <person name="Birch P.R."/>
            <person name="Whisson S.C."/>
            <person name="Judelson H.S."/>
            <person name="Nusbaum C."/>
        </authorList>
    </citation>
    <scope>NUCLEOTIDE SEQUENCE [LARGE SCALE GENOMIC DNA]</scope>
    <source>
        <strain evidence="7">T30-4</strain>
    </source>
</reference>
<evidence type="ECO:0000313" key="6">
    <source>
        <dbReference type="EMBL" id="EEY57056.1"/>
    </source>
</evidence>
<comment type="similarity">
    <text evidence="2">Belongs to the Necrosis inducing protein (NPP1) family.</text>
</comment>
<feature type="signal peptide" evidence="5">
    <location>
        <begin position="1"/>
        <end position="20"/>
    </location>
</feature>
<dbReference type="KEGG" id="pif:PITG_23228"/>
<keyword evidence="7" id="KW-1185">Reference proteome</keyword>
<dbReference type="Proteomes" id="UP000006643">
    <property type="component" value="Unassembled WGS sequence"/>
</dbReference>
<dbReference type="InParanoid" id="D0RM12"/>
<gene>
    <name evidence="6" type="ORF">PITG_23228</name>
</gene>
<dbReference type="OrthoDB" id="147163at2759"/>
<dbReference type="RefSeq" id="XP_002909918.1">
    <property type="nucleotide sequence ID" value="XM_002909872.1"/>
</dbReference>
<evidence type="ECO:0000256" key="3">
    <source>
        <dbReference type="ARBA" id="ARBA00022525"/>
    </source>
</evidence>
<dbReference type="EMBL" id="GG689404">
    <property type="protein sequence ID" value="EEY57056.1"/>
    <property type="molecule type" value="Genomic_DNA"/>
</dbReference>
<sequence>MNPQVLATIFVTAAWVCATAKIDHDKVQPFSQPTPVTISEKAAITFKPQLYTPKSVCVPFPAANAYGEITGGLKGSNGNDACVFPPLGSQVYGRVGWFRDVWAIMYAWYFPKGFWMGFVSRRHDWKNVVVWIDNPGLEEPKILGVSMSKSETKYTKERRLWPSNFAGFYRMGRRYDRSYIYGFNTFLRFYYHFDVGTPNLYLSEWEGEYQDLIMWEQLTDVARAALNGSNNFEEVEVPISDEHFETRLDEAWLF</sequence>
<dbReference type="eggNOG" id="ENOG502RG2Y">
    <property type="taxonomic scope" value="Eukaryota"/>
</dbReference>
<name>D0RM12_PHYIT</name>
<dbReference type="PANTHER" id="PTHR33657">
    <property type="entry name" value="DOMAIN PROTEIN, PUTATIVE (AFU_ORTHOLOGUE AFUA_5G00600)-RELATED"/>
    <property type="match status" value="1"/>
</dbReference>
<dbReference type="VEuPathDB" id="FungiDB:PITG_23228"/>
<evidence type="ECO:0000256" key="2">
    <source>
        <dbReference type="ARBA" id="ARBA00009520"/>
    </source>
</evidence>
<dbReference type="HOGENOM" id="CLU_062263_1_0_1"/>
<keyword evidence="5" id="KW-0732">Signal</keyword>
<dbReference type="AlphaFoldDB" id="D0RM12"/>
<dbReference type="STRING" id="403677.D0RM12"/>
<evidence type="ECO:0000256" key="1">
    <source>
        <dbReference type="ARBA" id="ARBA00004613"/>
    </source>
</evidence>
<dbReference type="Pfam" id="PF05630">
    <property type="entry name" value="NPP1"/>
    <property type="match status" value="1"/>
</dbReference>
<dbReference type="GO" id="GO:0005576">
    <property type="term" value="C:extracellular region"/>
    <property type="evidence" value="ECO:0007669"/>
    <property type="project" value="UniProtKB-SubCell"/>
</dbReference>
<feature type="chain" id="PRO_5003015199" evidence="5">
    <location>
        <begin position="21"/>
        <end position="254"/>
    </location>
</feature>
<dbReference type="PANTHER" id="PTHR33657:SF8">
    <property type="entry name" value="DOMAIN PROTEIN, PUTATIVE (AFU_ORTHOLOGUE AFUA_5G00600)-RELATED"/>
    <property type="match status" value="1"/>
</dbReference>
<protein>
    <submittedName>
        <fullName evidence="6">NPP1-like protein</fullName>
    </submittedName>
</protein>
<dbReference type="OMA" id="WEGEYQD"/>
<dbReference type="PIRSF" id="PIRSF029958">
    <property type="entry name" value="Necrosis-inducing_protein"/>
    <property type="match status" value="1"/>
</dbReference>